<accession>A0A2R4MAZ9</accession>
<dbReference type="RefSeq" id="WP_162889116.1">
    <property type="nucleotide sequence ID" value="NZ_CP021330.1"/>
</dbReference>
<dbReference type="InterPro" id="IPR036390">
    <property type="entry name" value="WH_DNA-bd_sf"/>
</dbReference>
<dbReference type="AlphaFoldDB" id="A0A2R4MAZ9"/>
<name>A0A2R4MAZ9_9HYPH</name>
<evidence type="ECO:0000313" key="6">
    <source>
        <dbReference type="Proteomes" id="UP000258927"/>
    </source>
</evidence>
<dbReference type="GO" id="GO:0003677">
    <property type="term" value="F:DNA binding"/>
    <property type="evidence" value="ECO:0007669"/>
    <property type="project" value="UniProtKB-KW"/>
</dbReference>
<evidence type="ECO:0000256" key="2">
    <source>
        <dbReference type="ARBA" id="ARBA00023125"/>
    </source>
</evidence>
<protein>
    <recommendedName>
        <fullName evidence="4">HTH marR-type domain-containing protein</fullName>
    </recommendedName>
</protein>
<dbReference type="InterPro" id="IPR055166">
    <property type="entry name" value="Transc_reg_Sar_Rot_HTH"/>
</dbReference>
<dbReference type="InterPro" id="IPR039422">
    <property type="entry name" value="MarR/SlyA-like"/>
</dbReference>
<keyword evidence="1" id="KW-0805">Transcription regulation</keyword>
<dbReference type="SUPFAM" id="SSF46785">
    <property type="entry name" value="Winged helix' DNA-binding domain"/>
    <property type="match status" value="1"/>
</dbReference>
<keyword evidence="3" id="KW-0804">Transcription</keyword>
<dbReference type="GO" id="GO:0003700">
    <property type="term" value="F:DNA-binding transcription factor activity"/>
    <property type="evidence" value="ECO:0007669"/>
    <property type="project" value="InterPro"/>
</dbReference>
<sequence>MEKTTKICRADQLALKFLRAATQIQGALDADLAPFDLSMQQLKVLSILADCEGRRSNVGHIKSQMNDPNSNVSRLLNKLMDKHLIEKKRDVDDQRVVHIQLTGAGLSALKKGKSVMDQHFAKFDQLSPAQAKTLEEVLALLR</sequence>
<dbReference type="InterPro" id="IPR000835">
    <property type="entry name" value="HTH_MarR-typ"/>
</dbReference>
<dbReference type="SMART" id="SM00347">
    <property type="entry name" value="HTH_MARR"/>
    <property type="match status" value="1"/>
</dbReference>
<evidence type="ECO:0000259" key="4">
    <source>
        <dbReference type="PROSITE" id="PS50995"/>
    </source>
</evidence>
<dbReference type="PROSITE" id="PS50995">
    <property type="entry name" value="HTH_MARR_2"/>
    <property type="match status" value="1"/>
</dbReference>
<dbReference type="PANTHER" id="PTHR33164:SF43">
    <property type="entry name" value="HTH-TYPE TRANSCRIPTIONAL REPRESSOR YETL"/>
    <property type="match status" value="1"/>
</dbReference>
<gene>
    <name evidence="5" type="ORF">MXMO3_00668</name>
</gene>
<dbReference type="Gene3D" id="1.10.10.10">
    <property type="entry name" value="Winged helix-like DNA-binding domain superfamily/Winged helix DNA-binding domain"/>
    <property type="match status" value="1"/>
</dbReference>
<dbReference type="Proteomes" id="UP000258927">
    <property type="component" value="Chromosome"/>
</dbReference>
<dbReference type="Pfam" id="PF22381">
    <property type="entry name" value="Staph_reg_Sar_Rot"/>
    <property type="match status" value="1"/>
</dbReference>
<dbReference type="EMBL" id="CP021330">
    <property type="protein sequence ID" value="AVX03201.1"/>
    <property type="molecule type" value="Genomic_DNA"/>
</dbReference>
<proteinExistence type="predicted"/>
<evidence type="ECO:0000256" key="3">
    <source>
        <dbReference type="ARBA" id="ARBA00023163"/>
    </source>
</evidence>
<dbReference type="KEGG" id="mmyr:MXMO3_00668"/>
<dbReference type="STRING" id="1122213.GCA_000423365_02130"/>
<evidence type="ECO:0000256" key="1">
    <source>
        <dbReference type="ARBA" id="ARBA00023015"/>
    </source>
</evidence>
<keyword evidence="6" id="KW-1185">Reference proteome</keyword>
<dbReference type="InterPro" id="IPR036388">
    <property type="entry name" value="WH-like_DNA-bd_sf"/>
</dbReference>
<keyword evidence="2" id="KW-0238">DNA-binding</keyword>
<reference evidence="5 6" key="1">
    <citation type="submission" date="2017-05" db="EMBL/GenBank/DDBJ databases">
        <title>Genome Analysis of Maritalea myrionectae HL2708#5.</title>
        <authorList>
            <consortium name="Cotde Inc.-PKNU"/>
            <person name="Jang D."/>
            <person name="Oh H.-M."/>
        </authorList>
    </citation>
    <scope>NUCLEOTIDE SEQUENCE [LARGE SCALE GENOMIC DNA]</scope>
    <source>
        <strain evidence="5 6">HL2708#5</strain>
    </source>
</reference>
<dbReference type="GO" id="GO:0006950">
    <property type="term" value="P:response to stress"/>
    <property type="evidence" value="ECO:0007669"/>
    <property type="project" value="TreeGrafter"/>
</dbReference>
<evidence type="ECO:0000313" key="5">
    <source>
        <dbReference type="EMBL" id="AVX03201.1"/>
    </source>
</evidence>
<feature type="domain" description="HTH marR-type" evidence="4">
    <location>
        <begin position="10"/>
        <end position="142"/>
    </location>
</feature>
<organism evidence="5 6">
    <name type="scientific">Maritalea myrionectae</name>
    <dbReference type="NCBI Taxonomy" id="454601"/>
    <lineage>
        <taxon>Bacteria</taxon>
        <taxon>Pseudomonadati</taxon>
        <taxon>Pseudomonadota</taxon>
        <taxon>Alphaproteobacteria</taxon>
        <taxon>Hyphomicrobiales</taxon>
        <taxon>Devosiaceae</taxon>
        <taxon>Maritalea</taxon>
    </lineage>
</organism>
<dbReference type="PANTHER" id="PTHR33164">
    <property type="entry name" value="TRANSCRIPTIONAL REGULATOR, MARR FAMILY"/>
    <property type="match status" value="1"/>
</dbReference>